<evidence type="ECO:0000313" key="5">
    <source>
        <dbReference type="WBParaSite" id="ECPE_0001236301-mRNA-1"/>
    </source>
</evidence>
<gene>
    <name evidence="3" type="ORF">ECPE_LOCUS12327</name>
</gene>
<dbReference type="AlphaFoldDB" id="A0A183AZE2"/>
<sequence length="199" mass="20300">MRAASLAGTGSEHHGSGSGNATVGRAGGLDMMSDLQRVLAARRRAKEAEEGGSADGSAAGGDQPGQQGSNATSRWPAGSTQSGNTSVTNSSIPPVPPLTSTASSGNNATSSSSIVPGFATLRKNSSAVLDAMNGNSAITNGTNSGNGCSATSAATGMLSRADLEAFKRELMSEFRREVQQLKNDVIEGLWIVYLFTLYQ</sequence>
<dbReference type="EMBL" id="UZAN01052646">
    <property type="protein sequence ID" value="VDP89599.1"/>
    <property type="molecule type" value="Genomic_DNA"/>
</dbReference>
<dbReference type="InterPro" id="IPR014885">
    <property type="entry name" value="VASP_tetra"/>
</dbReference>
<dbReference type="WBParaSite" id="ECPE_0001236301-mRNA-1">
    <property type="protein sequence ID" value="ECPE_0001236301-mRNA-1"/>
    <property type="gene ID" value="ECPE_0001236301"/>
</dbReference>
<keyword evidence="4" id="KW-1185">Reference proteome</keyword>
<feature type="region of interest" description="Disordered" evidence="1">
    <location>
        <begin position="1"/>
        <end position="114"/>
    </location>
</feature>
<dbReference type="Proteomes" id="UP000272942">
    <property type="component" value="Unassembled WGS sequence"/>
</dbReference>
<feature type="compositionally biased region" description="Low complexity" evidence="1">
    <location>
        <begin position="99"/>
        <end position="113"/>
    </location>
</feature>
<dbReference type="SUPFAM" id="SSF118370">
    <property type="entry name" value="Vasodilator-stimulated phosphoprotein, VASP, tetramerisation domain"/>
    <property type="match status" value="1"/>
</dbReference>
<organism evidence="5">
    <name type="scientific">Echinostoma caproni</name>
    <dbReference type="NCBI Taxonomy" id="27848"/>
    <lineage>
        <taxon>Eukaryota</taxon>
        <taxon>Metazoa</taxon>
        <taxon>Spiralia</taxon>
        <taxon>Lophotrochozoa</taxon>
        <taxon>Platyhelminthes</taxon>
        <taxon>Trematoda</taxon>
        <taxon>Digenea</taxon>
        <taxon>Plagiorchiida</taxon>
        <taxon>Echinostomata</taxon>
        <taxon>Echinostomatoidea</taxon>
        <taxon>Echinostomatidae</taxon>
        <taxon>Echinostoma</taxon>
    </lineage>
</organism>
<dbReference type="Gene3D" id="1.20.5.1160">
    <property type="entry name" value="Vasodilator-stimulated phosphoprotein"/>
    <property type="match status" value="1"/>
</dbReference>
<feature type="compositionally biased region" description="Polar residues" evidence="1">
    <location>
        <begin position="70"/>
        <end position="92"/>
    </location>
</feature>
<dbReference type="Pfam" id="PF08776">
    <property type="entry name" value="VASP_tetra"/>
    <property type="match status" value="1"/>
</dbReference>
<evidence type="ECO:0000256" key="1">
    <source>
        <dbReference type="SAM" id="MobiDB-lite"/>
    </source>
</evidence>
<feature type="domain" description="VASP tetramerisation" evidence="2">
    <location>
        <begin position="161"/>
        <end position="189"/>
    </location>
</feature>
<dbReference type="InterPro" id="IPR038023">
    <property type="entry name" value="VASP_sf"/>
</dbReference>
<reference evidence="5" key="1">
    <citation type="submission" date="2016-06" db="UniProtKB">
        <authorList>
            <consortium name="WormBaseParasite"/>
        </authorList>
    </citation>
    <scope>IDENTIFICATION</scope>
</reference>
<evidence type="ECO:0000313" key="4">
    <source>
        <dbReference type="Proteomes" id="UP000272942"/>
    </source>
</evidence>
<dbReference type="OrthoDB" id="31170at2759"/>
<proteinExistence type="predicted"/>
<name>A0A183AZE2_9TREM</name>
<protein>
    <submittedName>
        <fullName evidence="5">VASP_tetra domain-containing protein</fullName>
    </submittedName>
</protein>
<accession>A0A183AZE2</accession>
<reference evidence="3 4" key="2">
    <citation type="submission" date="2018-11" db="EMBL/GenBank/DDBJ databases">
        <authorList>
            <consortium name="Pathogen Informatics"/>
        </authorList>
    </citation>
    <scope>NUCLEOTIDE SEQUENCE [LARGE SCALE GENOMIC DNA]</scope>
    <source>
        <strain evidence="3 4">Egypt</strain>
    </source>
</reference>
<evidence type="ECO:0000259" key="2">
    <source>
        <dbReference type="Pfam" id="PF08776"/>
    </source>
</evidence>
<evidence type="ECO:0000313" key="3">
    <source>
        <dbReference type="EMBL" id="VDP89599.1"/>
    </source>
</evidence>